<keyword evidence="2" id="KW-1185">Reference proteome</keyword>
<proteinExistence type="predicted"/>
<dbReference type="AlphaFoldDB" id="A0A841BHM4"/>
<dbReference type="InterPro" id="IPR023198">
    <property type="entry name" value="PGP-like_dom2"/>
</dbReference>
<reference evidence="1 2" key="1">
    <citation type="submission" date="2020-08" db="EMBL/GenBank/DDBJ databases">
        <title>Sequencing the genomes of 1000 actinobacteria strains.</title>
        <authorList>
            <person name="Klenk H.-P."/>
        </authorList>
    </citation>
    <scope>NUCLEOTIDE SEQUENCE [LARGE SCALE GENOMIC DNA]</scope>
    <source>
        <strain evidence="1 2">DSM 45362</strain>
    </source>
</reference>
<dbReference type="RefSeq" id="WP_184831496.1">
    <property type="nucleotide sequence ID" value="NZ_JACHMN010000001.1"/>
</dbReference>
<keyword evidence="1" id="KW-0378">Hydrolase</keyword>
<dbReference type="PANTHER" id="PTHR47829">
    <property type="entry name" value="HYDROLASE, PUTATIVE (AFU_ORTHOLOGUE AFUA_1G12880)-RELATED"/>
    <property type="match status" value="1"/>
</dbReference>
<dbReference type="InterPro" id="IPR036412">
    <property type="entry name" value="HAD-like_sf"/>
</dbReference>
<gene>
    <name evidence="1" type="ORF">F4553_000504</name>
</gene>
<dbReference type="InterPro" id="IPR052898">
    <property type="entry name" value="ACAD10-like"/>
</dbReference>
<organism evidence="1 2">
    <name type="scientific">Allocatelliglobosispora scoriae</name>
    <dbReference type="NCBI Taxonomy" id="643052"/>
    <lineage>
        <taxon>Bacteria</taxon>
        <taxon>Bacillati</taxon>
        <taxon>Actinomycetota</taxon>
        <taxon>Actinomycetes</taxon>
        <taxon>Micromonosporales</taxon>
        <taxon>Micromonosporaceae</taxon>
        <taxon>Allocatelliglobosispora</taxon>
    </lineage>
</organism>
<dbReference type="Gene3D" id="3.40.50.1000">
    <property type="entry name" value="HAD superfamily/HAD-like"/>
    <property type="match status" value="1"/>
</dbReference>
<dbReference type="PRINTS" id="PR00413">
    <property type="entry name" value="HADHALOGNASE"/>
</dbReference>
<dbReference type="Pfam" id="PF00702">
    <property type="entry name" value="Hydrolase"/>
    <property type="match status" value="1"/>
</dbReference>
<protein>
    <submittedName>
        <fullName evidence="1">Putative hydrolase of the HAD superfamily</fullName>
    </submittedName>
</protein>
<dbReference type="SUPFAM" id="SSF56784">
    <property type="entry name" value="HAD-like"/>
    <property type="match status" value="1"/>
</dbReference>
<evidence type="ECO:0000313" key="1">
    <source>
        <dbReference type="EMBL" id="MBB5867125.1"/>
    </source>
</evidence>
<dbReference type="EMBL" id="JACHMN010000001">
    <property type="protein sequence ID" value="MBB5867125.1"/>
    <property type="molecule type" value="Genomic_DNA"/>
</dbReference>
<evidence type="ECO:0000313" key="2">
    <source>
        <dbReference type="Proteomes" id="UP000587527"/>
    </source>
</evidence>
<dbReference type="SFLD" id="SFLDG01129">
    <property type="entry name" value="C1.5:_HAD__Beta-PGM__Phosphata"/>
    <property type="match status" value="1"/>
</dbReference>
<dbReference type="InterPro" id="IPR006439">
    <property type="entry name" value="HAD-SF_hydro_IA"/>
</dbReference>
<dbReference type="SFLD" id="SFLDS00003">
    <property type="entry name" value="Haloacid_Dehalogenase"/>
    <property type="match status" value="1"/>
</dbReference>
<dbReference type="GO" id="GO:0016787">
    <property type="term" value="F:hydrolase activity"/>
    <property type="evidence" value="ECO:0007669"/>
    <property type="project" value="UniProtKB-KW"/>
</dbReference>
<dbReference type="Gene3D" id="1.10.150.240">
    <property type="entry name" value="Putative phosphatase, domain 2"/>
    <property type="match status" value="1"/>
</dbReference>
<sequence>MTIRAVLFDIGGVLEINTPTGIAERWEPRLCLAPGQLDELANDIWEAGAVGDITLDDVHTRLRDLLKVDPHIVDELMDDIWTEYVGTPNTELIDYLRALRPAYRPGIISNSFVGAREREEQAHGFAALADVIVYSHEAGISKPDPRIYLLACEQLGVRPDEAVFVDDTEEMVAGARAVGMHAIRITDNAQVLADLTTLLAAGSATGSRTSTP</sequence>
<dbReference type="Proteomes" id="UP000587527">
    <property type="component" value="Unassembled WGS sequence"/>
</dbReference>
<dbReference type="NCBIfam" id="TIGR01509">
    <property type="entry name" value="HAD-SF-IA-v3"/>
    <property type="match status" value="1"/>
</dbReference>
<accession>A0A841BHM4</accession>
<dbReference type="NCBIfam" id="TIGR01549">
    <property type="entry name" value="HAD-SF-IA-v1"/>
    <property type="match status" value="1"/>
</dbReference>
<dbReference type="CDD" id="cd02603">
    <property type="entry name" value="HAD_sEH-N_like"/>
    <property type="match status" value="1"/>
</dbReference>
<name>A0A841BHM4_9ACTN</name>
<dbReference type="PANTHER" id="PTHR47829:SF1">
    <property type="entry name" value="HAD FAMILY PHOSPHATASE"/>
    <property type="match status" value="1"/>
</dbReference>
<comment type="caution">
    <text evidence="1">The sequence shown here is derived from an EMBL/GenBank/DDBJ whole genome shotgun (WGS) entry which is preliminary data.</text>
</comment>
<dbReference type="InterPro" id="IPR023214">
    <property type="entry name" value="HAD_sf"/>
</dbReference>